<dbReference type="SMART" id="SM01185">
    <property type="entry name" value="EFP"/>
    <property type="match status" value="1"/>
</dbReference>
<dbReference type="Proteomes" id="UP000681075">
    <property type="component" value="Unassembled WGS sequence"/>
</dbReference>
<dbReference type="NCBIfam" id="NF001810">
    <property type="entry name" value="PRK00529.1"/>
    <property type="match status" value="1"/>
</dbReference>
<dbReference type="Gene3D" id="2.40.50.140">
    <property type="entry name" value="Nucleic acid-binding proteins"/>
    <property type="match status" value="2"/>
</dbReference>
<dbReference type="HAMAP" id="MF_00141">
    <property type="entry name" value="EF_P"/>
    <property type="match status" value="1"/>
</dbReference>
<evidence type="ECO:0000259" key="11">
    <source>
        <dbReference type="SMART" id="SM01185"/>
    </source>
</evidence>
<dbReference type="FunFam" id="2.40.50.140:FF:000009">
    <property type="entry name" value="Elongation factor P"/>
    <property type="match status" value="1"/>
</dbReference>
<dbReference type="RefSeq" id="WP_420243297.1">
    <property type="nucleotide sequence ID" value="NZ_BOPV01000001.1"/>
</dbReference>
<evidence type="ECO:0000259" key="10">
    <source>
        <dbReference type="SMART" id="SM00841"/>
    </source>
</evidence>
<gene>
    <name evidence="7 12" type="primary">efp</name>
    <name evidence="12" type="ORF">TMPK1_24250</name>
</gene>
<dbReference type="InterPro" id="IPR014722">
    <property type="entry name" value="Rib_uL2_dom2"/>
</dbReference>
<dbReference type="FunFam" id="2.40.50.140:FF:000004">
    <property type="entry name" value="Elongation factor P"/>
    <property type="match status" value="1"/>
</dbReference>
<dbReference type="GO" id="GO:0003746">
    <property type="term" value="F:translation elongation factor activity"/>
    <property type="evidence" value="ECO:0007669"/>
    <property type="project" value="UniProtKB-UniRule"/>
</dbReference>
<dbReference type="InterPro" id="IPR001059">
    <property type="entry name" value="Transl_elong_P/YeiP_cen"/>
</dbReference>
<evidence type="ECO:0000313" key="12">
    <source>
        <dbReference type="EMBL" id="GIL40188.1"/>
    </source>
</evidence>
<proteinExistence type="inferred from homology"/>
<dbReference type="PANTHER" id="PTHR30053:SF14">
    <property type="entry name" value="TRANSLATION ELONGATION FACTOR KOW-LIKE DOMAIN-CONTAINING PROTEIN"/>
    <property type="match status" value="1"/>
</dbReference>
<dbReference type="SUPFAM" id="SSF50104">
    <property type="entry name" value="Translation proteins SH3-like domain"/>
    <property type="match status" value="1"/>
</dbReference>
<dbReference type="InterPro" id="IPR013185">
    <property type="entry name" value="Transl_elong_KOW-like"/>
</dbReference>
<dbReference type="InterPro" id="IPR012340">
    <property type="entry name" value="NA-bd_OB-fold"/>
</dbReference>
<sequence length="188" mass="21064">MKVSAITVRKGNVLDHNGKLWVVLKSEIFQPGKGASVVQVEMRDIRTGIKTNERFRTQETVERAQLEESEYSFLFAEGDVLTFMNQETFEQMTVPRDVVGEPAQFLQDGMICSIRSFEGQPLEVTLPDTVTMRITQADAVVKGQTASSSYKPAILENGARVMVPPFVENGERIMVRTADSTYVERVRG</sequence>
<dbReference type="AlphaFoldDB" id="A0A8S8X8I0"/>
<comment type="pathway">
    <text evidence="2 7">Protein biosynthesis; polypeptide chain elongation.</text>
</comment>
<evidence type="ECO:0000256" key="2">
    <source>
        <dbReference type="ARBA" id="ARBA00004815"/>
    </source>
</evidence>
<evidence type="ECO:0000256" key="1">
    <source>
        <dbReference type="ARBA" id="ARBA00004496"/>
    </source>
</evidence>
<dbReference type="GO" id="GO:0043043">
    <property type="term" value="P:peptide biosynthetic process"/>
    <property type="evidence" value="ECO:0007669"/>
    <property type="project" value="InterPro"/>
</dbReference>
<feature type="domain" description="Translation elongation factor P/YeiP central" evidence="11">
    <location>
        <begin position="68"/>
        <end position="122"/>
    </location>
</feature>
<dbReference type="NCBIfam" id="TIGR00038">
    <property type="entry name" value="efp"/>
    <property type="match status" value="1"/>
</dbReference>
<dbReference type="PANTHER" id="PTHR30053">
    <property type="entry name" value="ELONGATION FACTOR P"/>
    <property type="match status" value="1"/>
</dbReference>
<keyword evidence="6 7" id="KW-0648">Protein biosynthesis</keyword>
<evidence type="ECO:0000313" key="13">
    <source>
        <dbReference type="Proteomes" id="UP000681075"/>
    </source>
</evidence>
<accession>A0A8S8X8I0</accession>
<dbReference type="CDD" id="cd04470">
    <property type="entry name" value="S1_EF-P_repeat_1"/>
    <property type="match status" value="1"/>
</dbReference>
<organism evidence="12 13">
    <name type="scientific">Roseiterribacter gracilis</name>
    <dbReference type="NCBI Taxonomy" id="2812848"/>
    <lineage>
        <taxon>Bacteria</taxon>
        <taxon>Pseudomonadati</taxon>
        <taxon>Pseudomonadota</taxon>
        <taxon>Alphaproteobacteria</taxon>
        <taxon>Rhodospirillales</taxon>
        <taxon>Roseiterribacteraceae</taxon>
        <taxon>Roseiterribacter</taxon>
    </lineage>
</organism>
<dbReference type="Pfam" id="PF09285">
    <property type="entry name" value="Elong-fact-P_C"/>
    <property type="match status" value="1"/>
</dbReference>
<feature type="domain" description="Elongation factor P C-terminal" evidence="10">
    <location>
        <begin position="130"/>
        <end position="185"/>
    </location>
</feature>
<dbReference type="PROSITE" id="PS01275">
    <property type="entry name" value="EFP"/>
    <property type="match status" value="1"/>
</dbReference>
<evidence type="ECO:0000256" key="9">
    <source>
        <dbReference type="RuleBase" id="RU004389"/>
    </source>
</evidence>
<dbReference type="SUPFAM" id="SSF50249">
    <property type="entry name" value="Nucleic acid-binding proteins"/>
    <property type="match status" value="2"/>
</dbReference>
<reference evidence="12" key="1">
    <citation type="submission" date="2021-02" db="EMBL/GenBank/DDBJ databases">
        <title>Genome sequence of Rhodospirillales sp. strain TMPK1 isolated from soil.</title>
        <authorList>
            <person name="Nakai R."/>
            <person name="Kusada H."/>
            <person name="Tamaki H."/>
        </authorList>
    </citation>
    <scope>NUCLEOTIDE SEQUENCE</scope>
    <source>
        <strain evidence="12">TMPK1</strain>
    </source>
</reference>
<dbReference type="InterPro" id="IPR020599">
    <property type="entry name" value="Transl_elong_fac_P/YeiP"/>
</dbReference>
<keyword evidence="4 7" id="KW-0963">Cytoplasm</keyword>
<comment type="function">
    <text evidence="7">Involved in peptide bond synthesis. Stimulates efficient translation and peptide-bond synthesis on native or reconstituted 70S ribosomes in vitro. Probably functions indirectly by altering the affinity of the ribosome for aminoacyl-tRNA, thus increasing their reactivity as acceptors for peptidyl transferase.</text>
</comment>
<dbReference type="Gene3D" id="2.30.30.30">
    <property type="match status" value="1"/>
</dbReference>
<comment type="similarity">
    <text evidence="3 7 9">Belongs to the elongation factor P family.</text>
</comment>
<dbReference type="PIRSF" id="PIRSF005901">
    <property type="entry name" value="EF-P"/>
    <property type="match status" value="1"/>
</dbReference>
<dbReference type="InterPro" id="IPR008991">
    <property type="entry name" value="Translation_prot_SH3-like_sf"/>
</dbReference>
<keyword evidence="13" id="KW-1185">Reference proteome</keyword>
<keyword evidence="5 7" id="KW-0251">Elongation factor</keyword>
<dbReference type="InterPro" id="IPR015365">
    <property type="entry name" value="Elong-fact-P_C"/>
</dbReference>
<dbReference type="Pfam" id="PF08207">
    <property type="entry name" value="EFP_N"/>
    <property type="match status" value="1"/>
</dbReference>
<dbReference type="InterPro" id="IPR013852">
    <property type="entry name" value="Transl_elong_P/YeiP_CS"/>
</dbReference>
<evidence type="ECO:0000256" key="5">
    <source>
        <dbReference type="ARBA" id="ARBA00022768"/>
    </source>
</evidence>
<dbReference type="FunFam" id="2.30.30.30:FF:000003">
    <property type="entry name" value="Elongation factor P"/>
    <property type="match status" value="1"/>
</dbReference>
<dbReference type="InterPro" id="IPR011768">
    <property type="entry name" value="Transl_elongation_fac_P"/>
</dbReference>
<dbReference type="EMBL" id="BOPV01000001">
    <property type="protein sequence ID" value="GIL40188.1"/>
    <property type="molecule type" value="Genomic_DNA"/>
</dbReference>
<dbReference type="CDD" id="cd05794">
    <property type="entry name" value="S1_EF-P_repeat_2"/>
    <property type="match status" value="1"/>
</dbReference>
<evidence type="ECO:0000256" key="4">
    <source>
        <dbReference type="ARBA" id="ARBA00022490"/>
    </source>
</evidence>
<evidence type="ECO:0000256" key="3">
    <source>
        <dbReference type="ARBA" id="ARBA00009479"/>
    </source>
</evidence>
<dbReference type="SMART" id="SM00841">
    <property type="entry name" value="Elong-fact-P_C"/>
    <property type="match status" value="1"/>
</dbReference>
<dbReference type="GO" id="GO:0005829">
    <property type="term" value="C:cytosol"/>
    <property type="evidence" value="ECO:0007669"/>
    <property type="project" value="UniProtKB-ARBA"/>
</dbReference>
<comment type="caution">
    <text evidence="12">The sequence shown here is derived from an EMBL/GenBank/DDBJ whole genome shotgun (WGS) entry which is preliminary data.</text>
</comment>
<evidence type="ECO:0000256" key="8">
    <source>
        <dbReference type="NCBIfam" id="TIGR00038"/>
    </source>
</evidence>
<name>A0A8S8X8I0_9PROT</name>
<dbReference type="Pfam" id="PF01132">
    <property type="entry name" value="EFP"/>
    <property type="match status" value="1"/>
</dbReference>
<evidence type="ECO:0000256" key="6">
    <source>
        <dbReference type="ARBA" id="ARBA00022917"/>
    </source>
</evidence>
<comment type="subcellular location">
    <subcellularLocation>
        <location evidence="1 7">Cytoplasm</location>
    </subcellularLocation>
</comment>
<protein>
    <recommendedName>
        <fullName evidence="7 8">Elongation factor P</fullName>
        <shortName evidence="7">EF-P</shortName>
    </recommendedName>
</protein>
<evidence type="ECO:0000256" key="7">
    <source>
        <dbReference type="HAMAP-Rule" id="MF_00141"/>
    </source>
</evidence>